<dbReference type="Pfam" id="PF13400">
    <property type="entry name" value="Tad"/>
    <property type="match status" value="1"/>
</dbReference>
<dbReference type="SMART" id="SM00327">
    <property type="entry name" value="VWA"/>
    <property type="match status" value="1"/>
</dbReference>
<dbReference type="EMBL" id="JACHBU010000003">
    <property type="protein sequence ID" value="MBB6508381.1"/>
    <property type="molecule type" value="Genomic_DNA"/>
</dbReference>
<evidence type="ECO:0000259" key="1">
    <source>
        <dbReference type="PROSITE" id="PS50234"/>
    </source>
</evidence>
<name>A0A7X0MRJ0_9HYPH</name>
<dbReference type="Pfam" id="PF00092">
    <property type="entry name" value="VWA"/>
    <property type="match status" value="1"/>
</dbReference>
<gene>
    <name evidence="2" type="ORF">F4695_001730</name>
</gene>
<dbReference type="PROSITE" id="PS50234">
    <property type="entry name" value="VWFA"/>
    <property type="match status" value="1"/>
</dbReference>
<reference evidence="2 3" key="1">
    <citation type="submission" date="2020-08" db="EMBL/GenBank/DDBJ databases">
        <title>The Agave Microbiome: Exploring the role of microbial communities in plant adaptations to desert environments.</title>
        <authorList>
            <person name="Partida-Martinez L.P."/>
        </authorList>
    </citation>
    <scope>NUCLEOTIDE SEQUENCE [LARGE SCALE GENOMIC DNA]</scope>
    <source>
        <strain evidence="2 3">AS3.12</strain>
    </source>
</reference>
<keyword evidence="3" id="KW-1185">Reference proteome</keyword>
<dbReference type="RefSeq" id="WP_062461028.1">
    <property type="nucleotide sequence ID" value="NZ_JACHBU010000003.1"/>
</dbReference>
<sequence>MTASIWTRFAKNRDGNFGLMTAVLLPILLGSAGVALDFTNAMQIKSKMQGLADSAALAAASSMAQKGMNEKDAQELATDYLAGQILANGIDANATPEEKAAQQEAIRKATAVSAKTTNNSASSKGYTVALNTKYTMKLNPITSMIGGQSITLNIAATASSSSETTNGISMYLALDRSGSMSFVTSDRNTLRSYCDNYTNADWPSVAFYWPCYIRKIEALQTAATGLFTSLKTSDPKNTLIRVGAVSYTDETQSPTPMTWGTTEAAKYVAALPSVPTGGTDASGAMTLALNALKSSNTTEATAHTAKGNATFNRYIVLMTDGEMTGKSANWNPALDRTVRSQCETAKADGIKIFTVAFMAPDKGKSLLSTCASASDYYYEPEDMTDLVNAFGDIANKAAKSAVRLTN</sequence>
<proteinExistence type="predicted"/>
<dbReference type="InterPro" id="IPR028087">
    <property type="entry name" value="Tad_N"/>
</dbReference>
<dbReference type="InterPro" id="IPR036465">
    <property type="entry name" value="vWFA_dom_sf"/>
</dbReference>
<accession>A0A7X0MRJ0</accession>
<dbReference type="AlphaFoldDB" id="A0A7X0MRJ0"/>
<evidence type="ECO:0000313" key="3">
    <source>
        <dbReference type="Proteomes" id="UP000585437"/>
    </source>
</evidence>
<organism evidence="2 3">
    <name type="scientific">Rhizobium soli</name>
    <dbReference type="NCBI Taxonomy" id="424798"/>
    <lineage>
        <taxon>Bacteria</taxon>
        <taxon>Pseudomonadati</taxon>
        <taxon>Pseudomonadota</taxon>
        <taxon>Alphaproteobacteria</taxon>
        <taxon>Hyphomicrobiales</taxon>
        <taxon>Rhizobiaceae</taxon>
        <taxon>Rhizobium/Agrobacterium group</taxon>
        <taxon>Rhizobium</taxon>
    </lineage>
</organism>
<dbReference type="Proteomes" id="UP000585437">
    <property type="component" value="Unassembled WGS sequence"/>
</dbReference>
<dbReference type="CDD" id="cd00198">
    <property type="entry name" value="vWFA"/>
    <property type="match status" value="1"/>
</dbReference>
<comment type="caution">
    <text evidence="2">The sequence shown here is derived from an EMBL/GenBank/DDBJ whole genome shotgun (WGS) entry which is preliminary data.</text>
</comment>
<evidence type="ECO:0000313" key="2">
    <source>
        <dbReference type="EMBL" id="MBB6508381.1"/>
    </source>
</evidence>
<protein>
    <submittedName>
        <fullName evidence="2">Flp pilus assembly protein TadG/uncharacterized protein YegL</fullName>
    </submittedName>
</protein>
<feature type="domain" description="VWFA" evidence="1">
    <location>
        <begin position="169"/>
        <end position="393"/>
    </location>
</feature>
<dbReference type="SUPFAM" id="SSF53300">
    <property type="entry name" value="vWA-like"/>
    <property type="match status" value="1"/>
</dbReference>
<dbReference type="Gene3D" id="3.40.50.410">
    <property type="entry name" value="von Willebrand factor, type A domain"/>
    <property type="match status" value="1"/>
</dbReference>
<dbReference type="InterPro" id="IPR002035">
    <property type="entry name" value="VWF_A"/>
</dbReference>